<name>A0A9P4L978_9PLEO</name>
<dbReference type="GO" id="GO:0004497">
    <property type="term" value="F:monooxygenase activity"/>
    <property type="evidence" value="ECO:0007669"/>
    <property type="project" value="UniProtKB-KW"/>
</dbReference>
<dbReference type="AlphaFoldDB" id="A0A9P4L978"/>
<dbReference type="PRINTS" id="PR00385">
    <property type="entry name" value="P450"/>
</dbReference>
<sequence length="511" mass="57419">MTSNVQPTQLPLTWIVIASCFILVVGFIRLYDPLRKFPGPLAAATTRLYSVKALWSGREHELLLGAHKRYGSVVRWQPNLLLLNDPTLLPIIYNHRSDKTPHYNSSLKSVESIVEAKSWKVHRNARKRISKPFLLESILQDEDLIDSNIVSWIDKLGQISASDKTFDFSRWPHLLGHDLNMIRLVGRPLSDMDPISAHLNNLVHAAQDGAIAVHTLARLPWLKKALFNGPLGRFLTPNSGDGSQLGEVLEFRDGLVRSERVAPDENSKARKRLLDHYMHEARNEDGTLIGSDEIEDDITNLLFAGTETVAHTILSTVLHISQNAPCLAKLQSEIKDAVTSSLKAGEIDHPNSPLPYTTVTKLPYLNACIREILRLDPPVVSYLPRAIKSGGIQLPNGQGFIPEGTEVAMSPYVIGRNEELYGPDAEGFRPSRFLEDSDWAGKVLPYDFAWGYGNRRCLGKVLAMLILRKSLFELFRHFEPEVVSEGTSKAYLLWSHKNVVLRLRRVEVDLM</sequence>
<gene>
    <name evidence="8" type="ORF">K460DRAFT_402246</name>
</gene>
<reference evidence="8" key="1">
    <citation type="submission" date="2020-01" db="EMBL/GenBank/DDBJ databases">
        <authorList>
            <consortium name="DOE Joint Genome Institute"/>
            <person name="Haridas S."/>
            <person name="Albert R."/>
            <person name="Binder M."/>
            <person name="Bloem J."/>
            <person name="Labutti K."/>
            <person name="Salamov A."/>
            <person name="Andreopoulos B."/>
            <person name="Baker S.E."/>
            <person name="Barry K."/>
            <person name="Bills G."/>
            <person name="Bluhm B.H."/>
            <person name="Cannon C."/>
            <person name="Castanera R."/>
            <person name="Culley D.E."/>
            <person name="Daum C."/>
            <person name="Ezra D."/>
            <person name="Gonzalez J.B."/>
            <person name="Henrissat B."/>
            <person name="Kuo A."/>
            <person name="Liang C."/>
            <person name="Lipzen A."/>
            <person name="Lutzoni F."/>
            <person name="Magnuson J."/>
            <person name="Mondo S."/>
            <person name="Nolan M."/>
            <person name="Ohm R."/>
            <person name="Pangilinan J."/>
            <person name="Park H.-J."/>
            <person name="Ramirez L."/>
            <person name="Alfaro M."/>
            <person name="Sun H."/>
            <person name="Tritt A."/>
            <person name="Yoshinaga Y."/>
            <person name="Zwiers L.-H."/>
            <person name="Turgeon B.G."/>
            <person name="Goodwin S.B."/>
            <person name="Spatafora J.W."/>
            <person name="Crous P.W."/>
            <person name="Grigoriev I.V."/>
        </authorList>
    </citation>
    <scope>NUCLEOTIDE SEQUENCE</scope>
    <source>
        <strain evidence="8">CBS 394.84</strain>
    </source>
</reference>
<dbReference type="Gene3D" id="1.10.630.10">
    <property type="entry name" value="Cytochrome P450"/>
    <property type="match status" value="1"/>
</dbReference>
<feature type="transmembrane region" description="Helical" evidence="7">
    <location>
        <begin position="12"/>
        <end position="31"/>
    </location>
</feature>
<dbReference type="Pfam" id="PF00067">
    <property type="entry name" value="p450"/>
    <property type="match status" value="1"/>
</dbReference>
<keyword evidence="6" id="KW-0503">Monooxygenase</keyword>
<dbReference type="InterPro" id="IPR017972">
    <property type="entry name" value="Cyt_P450_CS"/>
</dbReference>
<keyword evidence="9" id="KW-1185">Reference proteome</keyword>
<dbReference type="OrthoDB" id="3934656at2759"/>
<keyword evidence="7" id="KW-0812">Transmembrane</keyword>
<organism evidence="8 9">
    <name type="scientific">Cucurbitaria berberidis CBS 394.84</name>
    <dbReference type="NCBI Taxonomy" id="1168544"/>
    <lineage>
        <taxon>Eukaryota</taxon>
        <taxon>Fungi</taxon>
        <taxon>Dikarya</taxon>
        <taxon>Ascomycota</taxon>
        <taxon>Pezizomycotina</taxon>
        <taxon>Dothideomycetes</taxon>
        <taxon>Pleosporomycetidae</taxon>
        <taxon>Pleosporales</taxon>
        <taxon>Pleosporineae</taxon>
        <taxon>Cucurbitariaceae</taxon>
        <taxon>Cucurbitaria</taxon>
    </lineage>
</organism>
<dbReference type="GO" id="GO:0005506">
    <property type="term" value="F:iron ion binding"/>
    <property type="evidence" value="ECO:0007669"/>
    <property type="project" value="InterPro"/>
</dbReference>
<dbReference type="InterPro" id="IPR001128">
    <property type="entry name" value="Cyt_P450"/>
</dbReference>
<evidence type="ECO:0000313" key="8">
    <source>
        <dbReference type="EMBL" id="KAF1846876.1"/>
    </source>
</evidence>
<evidence type="ECO:0000313" key="9">
    <source>
        <dbReference type="Proteomes" id="UP000800039"/>
    </source>
</evidence>
<dbReference type="PANTHER" id="PTHR24305:SF166">
    <property type="entry name" value="CYTOCHROME P450 12A4, MITOCHONDRIAL-RELATED"/>
    <property type="match status" value="1"/>
</dbReference>
<dbReference type="InterPro" id="IPR036396">
    <property type="entry name" value="Cyt_P450_sf"/>
</dbReference>
<keyword evidence="5 6" id="KW-0349">Heme</keyword>
<dbReference type="InterPro" id="IPR050121">
    <property type="entry name" value="Cytochrome_P450_monoxygenase"/>
</dbReference>
<evidence type="ECO:0000256" key="3">
    <source>
        <dbReference type="ARBA" id="ARBA00022723"/>
    </source>
</evidence>
<evidence type="ECO:0000256" key="5">
    <source>
        <dbReference type="PIRSR" id="PIRSR602403-1"/>
    </source>
</evidence>
<evidence type="ECO:0000256" key="6">
    <source>
        <dbReference type="RuleBase" id="RU000461"/>
    </source>
</evidence>
<comment type="cofactor">
    <cofactor evidence="1 5">
        <name>heme</name>
        <dbReference type="ChEBI" id="CHEBI:30413"/>
    </cofactor>
</comment>
<dbReference type="EMBL" id="ML976615">
    <property type="protein sequence ID" value="KAF1846876.1"/>
    <property type="molecule type" value="Genomic_DNA"/>
</dbReference>
<keyword evidence="6" id="KW-0560">Oxidoreductase</keyword>
<evidence type="ECO:0000256" key="1">
    <source>
        <dbReference type="ARBA" id="ARBA00001971"/>
    </source>
</evidence>
<comment type="caution">
    <text evidence="8">The sequence shown here is derived from an EMBL/GenBank/DDBJ whole genome shotgun (WGS) entry which is preliminary data.</text>
</comment>
<dbReference type="GeneID" id="63853761"/>
<keyword evidence="7" id="KW-1133">Transmembrane helix</keyword>
<feature type="binding site" description="axial binding residue" evidence="5">
    <location>
        <position position="457"/>
    </location>
    <ligand>
        <name>heme</name>
        <dbReference type="ChEBI" id="CHEBI:30413"/>
    </ligand>
    <ligandPart>
        <name>Fe</name>
        <dbReference type="ChEBI" id="CHEBI:18248"/>
    </ligandPart>
</feature>
<accession>A0A9P4L978</accession>
<dbReference type="SUPFAM" id="SSF48264">
    <property type="entry name" value="Cytochrome P450"/>
    <property type="match status" value="1"/>
</dbReference>
<keyword evidence="7" id="KW-0472">Membrane</keyword>
<evidence type="ECO:0000256" key="4">
    <source>
        <dbReference type="ARBA" id="ARBA00023004"/>
    </source>
</evidence>
<dbReference type="PROSITE" id="PS00086">
    <property type="entry name" value="CYTOCHROME_P450"/>
    <property type="match status" value="1"/>
</dbReference>
<dbReference type="Proteomes" id="UP000800039">
    <property type="component" value="Unassembled WGS sequence"/>
</dbReference>
<proteinExistence type="inferred from homology"/>
<keyword evidence="3 5" id="KW-0479">Metal-binding</keyword>
<dbReference type="PRINTS" id="PR00465">
    <property type="entry name" value="EP450IV"/>
</dbReference>
<comment type="similarity">
    <text evidence="2 6">Belongs to the cytochrome P450 family.</text>
</comment>
<dbReference type="GO" id="GO:0020037">
    <property type="term" value="F:heme binding"/>
    <property type="evidence" value="ECO:0007669"/>
    <property type="project" value="InterPro"/>
</dbReference>
<evidence type="ECO:0000256" key="2">
    <source>
        <dbReference type="ARBA" id="ARBA00010617"/>
    </source>
</evidence>
<dbReference type="PANTHER" id="PTHR24305">
    <property type="entry name" value="CYTOCHROME P450"/>
    <property type="match status" value="1"/>
</dbReference>
<dbReference type="GO" id="GO:0016705">
    <property type="term" value="F:oxidoreductase activity, acting on paired donors, with incorporation or reduction of molecular oxygen"/>
    <property type="evidence" value="ECO:0007669"/>
    <property type="project" value="InterPro"/>
</dbReference>
<protein>
    <submittedName>
        <fullName evidence="8">Cytochrome P450</fullName>
    </submittedName>
</protein>
<dbReference type="InterPro" id="IPR002403">
    <property type="entry name" value="Cyt_P450_E_grp-IV"/>
</dbReference>
<keyword evidence="4 5" id="KW-0408">Iron</keyword>
<evidence type="ECO:0000256" key="7">
    <source>
        <dbReference type="SAM" id="Phobius"/>
    </source>
</evidence>
<dbReference type="RefSeq" id="XP_040789439.1">
    <property type="nucleotide sequence ID" value="XM_040936511.1"/>
</dbReference>